<dbReference type="AlphaFoldDB" id="V6LQC7"/>
<name>V6LQC7_9EUKA</name>
<keyword evidence="4" id="KW-1185">Reference proteome</keyword>
<reference evidence="3" key="2">
    <citation type="submission" date="2020-12" db="EMBL/GenBank/DDBJ databases">
        <title>New Spironucleus salmonicida genome in near-complete chromosomes.</title>
        <authorList>
            <person name="Xu F."/>
            <person name="Kurt Z."/>
            <person name="Jimenez-Gonzalez A."/>
            <person name="Astvaldsson A."/>
            <person name="Andersson J.O."/>
            <person name="Svard S.G."/>
        </authorList>
    </citation>
    <scope>NUCLEOTIDE SEQUENCE</scope>
    <source>
        <strain evidence="3">ATCC 50377</strain>
    </source>
</reference>
<dbReference type="Proteomes" id="UP000018208">
    <property type="component" value="Unassembled WGS sequence"/>
</dbReference>
<sequence>MDQIQMKLDQVLQIDNIKSSIDESTLNTVQMVQNMIKDPKKHDILLQQKNSITEFLDNFLAVQTQKFQNFIPQPTAISPTKNPSDSQHLVSSNPLSRDIFIPNTNDPNELREALSNAYNASLELQKLAEYRASLNRQARQILEKSELEGAALREVIRFLLGGKAATVLEACAGGRSGVEVLERFFDAQNVDRLSINELAEAPLVDSTTFISCQKGSKLRANSSSLRRKALSASRESEYQKLLKRVNLK</sequence>
<evidence type="ECO:0000313" key="3">
    <source>
        <dbReference type="EMBL" id="KAH0571235.1"/>
    </source>
</evidence>
<dbReference type="EMBL" id="KI546057">
    <property type="protein sequence ID" value="EST46872.1"/>
    <property type="molecule type" value="Genomic_DNA"/>
</dbReference>
<feature type="compositionally biased region" description="Polar residues" evidence="1">
    <location>
        <begin position="74"/>
        <end position="95"/>
    </location>
</feature>
<evidence type="ECO:0000313" key="4">
    <source>
        <dbReference type="Proteomes" id="UP000018208"/>
    </source>
</evidence>
<protein>
    <submittedName>
        <fullName evidence="2">Uncharacterized protein</fullName>
    </submittedName>
</protein>
<proteinExistence type="predicted"/>
<evidence type="ECO:0000313" key="2">
    <source>
        <dbReference type="EMBL" id="EST46872.1"/>
    </source>
</evidence>
<organism evidence="2">
    <name type="scientific">Spironucleus salmonicida</name>
    <dbReference type="NCBI Taxonomy" id="348837"/>
    <lineage>
        <taxon>Eukaryota</taxon>
        <taxon>Metamonada</taxon>
        <taxon>Diplomonadida</taxon>
        <taxon>Hexamitidae</taxon>
        <taxon>Hexamitinae</taxon>
        <taxon>Spironucleus</taxon>
    </lineage>
</organism>
<dbReference type="EMBL" id="AUWU02000007">
    <property type="protein sequence ID" value="KAH0571235.1"/>
    <property type="molecule type" value="Genomic_DNA"/>
</dbReference>
<feature type="region of interest" description="Disordered" evidence="1">
    <location>
        <begin position="74"/>
        <end position="98"/>
    </location>
</feature>
<reference evidence="2 3" key="1">
    <citation type="journal article" date="2014" name="PLoS Genet.">
        <title>The Genome of Spironucleus salmonicida Highlights a Fish Pathogen Adapted to Fluctuating Environments.</title>
        <authorList>
            <person name="Xu F."/>
            <person name="Jerlstrom-Hultqvist J."/>
            <person name="Einarsson E."/>
            <person name="Astvaldsson A."/>
            <person name="Svard S.G."/>
            <person name="Andersson J.O."/>
        </authorList>
    </citation>
    <scope>NUCLEOTIDE SEQUENCE</scope>
    <source>
        <strain evidence="3">ATCC 50377</strain>
    </source>
</reference>
<accession>V6LQC7</accession>
<gene>
    <name evidence="2" type="ORF">SS50377_13023</name>
    <name evidence="3" type="ORF">SS50377_27536</name>
</gene>
<evidence type="ECO:0000256" key="1">
    <source>
        <dbReference type="SAM" id="MobiDB-lite"/>
    </source>
</evidence>
<dbReference type="VEuPathDB" id="GiardiaDB:SS50377_27536"/>